<dbReference type="InterPro" id="IPR036259">
    <property type="entry name" value="MFS_trans_sf"/>
</dbReference>
<feature type="transmembrane region" description="Helical" evidence="2">
    <location>
        <begin position="120"/>
        <end position="143"/>
    </location>
</feature>
<comment type="subcellular location">
    <subcellularLocation>
        <location evidence="1">Membrane</location>
        <topology evidence="1">Multi-pass membrane protein</topology>
    </subcellularLocation>
</comment>
<dbReference type="Gene3D" id="1.20.1250.20">
    <property type="entry name" value="MFS general substrate transporter like domains"/>
    <property type="match status" value="1"/>
</dbReference>
<dbReference type="OrthoDB" id="2105912at2759"/>
<dbReference type="PANTHER" id="PTHR42910:SF1">
    <property type="entry name" value="MAJOR FACILITATOR SUPERFAMILY (MFS) PROFILE DOMAIN-CONTAINING PROTEIN"/>
    <property type="match status" value="1"/>
</dbReference>
<dbReference type="GO" id="GO:0022857">
    <property type="term" value="F:transmembrane transporter activity"/>
    <property type="evidence" value="ECO:0007669"/>
    <property type="project" value="InterPro"/>
</dbReference>
<dbReference type="AlphaFoldDB" id="A0A8H6TE86"/>
<feature type="transmembrane region" description="Helical" evidence="2">
    <location>
        <begin position="275"/>
        <end position="297"/>
    </location>
</feature>
<dbReference type="Pfam" id="PF07690">
    <property type="entry name" value="MFS_1"/>
    <property type="match status" value="1"/>
</dbReference>
<feature type="transmembrane region" description="Helical" evidence="2">
    <location>
        <begin position="243"/>
        <end position="263"/>
    </location>
</feature>
<protein>
    <submittedName>
        <fullName evidence="3">MFS general substrate transporter</fullName>
    </submittedName>
</protein>
<evidence type="ECO:0000256" key="2">
    <source>
        <dbReference type="SAM" id="Phobius"/>
    </source>
</evidence>
<evidence type="ECO:0000256" key="1">
    <source>
        <dbReference type="ARBA" id="ARBA00004141"/>
    </source>
</evidence>
<feature type="transmembrane region" description="Helical" evidence="2">
    <location>
        <begin position="303"/>
        <end position="321"/>
    </location>
</feature>
<keyword evidence="4" id="KW-1185">Reference proteome</keyword>
<dbReference type="GO" id="GO:0016020">
    <property type="term" value="C:membrane"/>
    <property type="evidence" value="ECO:0007669"/>
    <property type="project" value="UniProtKB-SubCell"/>
</dbReference>
<dbReference type="EMBL" id="JACAZE010000005">
    <property type="protein sequence ID" value="KAF7317225.1"/>
    <property type="molecule type" value="Genomic_DNA"/>
</dbReference>
<dbReference type="InterPro" id="IPR011701">
    <property type="entry name" value="MFS"/>
</dbReference>
<sequence length="442" mass="46881">MGSSRDFGVLPIPRTARLSGAGEAATIGYGKAALFGLASTFAGMNIWYSTPILVQLAESFHVDDLGVSRIPTLLQAGYAVGLFLVIPLGDIVYRRPLLLLLMACSASLTVGLAVTNSLVVFEVLSFLTALVSVTPQVLTPLVADLAPANRRATMISLIVYHNVYWMGAGAQYAMLLVLYLITPDMPVKNPDLSYFSVFVSMGRFLVTEPALVQGCLVLFLNTAIFGGFWVTLTFLLAGDPYNYSTLVIGLFGLVGVVGVAMAPPIGRLIDGLVPYFAMGMGISLILVSQLVGTFGAVGTGTSGVGAVVVAIILLDLGAQATQLATTTSILSIAPEARARLNSLLVVSIFLGSVTGTSACTKLYVEHGYRVSSAIRVVFAGAGLFFLLVRGPHVRRKMWIGWEGGWALRKRSAVGVVEPRAEEEVTVQAVEAEEEKPREDESA</sequence>
<dbReference type="Proteomes" id="UP000613580">
    <property type="component" value="Unassembled WGS sequence"/>
</dbReference>
<dbReference type="SUPFAM" id="SSF103473">
    <property type="entry name" value="MFS general substrate transporter"/>
    <property type="match status" value="1"/>
</dbReference>
<keyword evidence="2" id="KW-1133">Transmembrane helix</keyword>
<reference evidence="3" key="1">
    <citation type="submission" date="2020-05" db="EMBL/GenBank/DDBJ databases">
        <title>Mycena genomes resolve the evolution of fungal bioluminescence.</title>
        <authorList>
            <person name="Tsai I.J."/>
        </authorList>
    </citation>
    <scope>NUCLEOTIDE SEQUENCE</scope>
    <source>
        <strain evidence="3">110903Hualien_Pintung</strain>
    </source>
</reference>
<evidence type="ECO:0000313" key="3">
    <source>
        <dbReference type="EMBL" id="KAF7317225.1"/>
    </source>
</evidence>
<feature type="transmembrane region" description="Helical" evidence="2">
    <location>
        <begin position="70"/>
        <end position="89"/>
    </location>
</feature>
<keyword evidence="2" id="KW-0812">Transmembrane</keyword>
<feature type="transmembrane region" description="Helical" evidence="2">
    <location>
        <begin position="370"/>
        <end position="388"/>
    </location>
</feature>
<comment type="caution">
    <text evidence="3">The sequence shown here is derived from an EMBL/GenBank/DDBJ whole genome shotgun (WGS) entry which is preliminary data.</text>
</comment>
<feature type="transmembrane region" description="Helical" evidence="2">
    <location>
        <begin position="96"/>
        <end position="114"/>
    </location>
</feature>
<feature type="transmembrane region" description="Helical" evidence="2">
    <location>
        <begin position="32"/>
        <end position="50"/>
    </location>
</feature>
<feature type="transmembrane region" description="Helical" evidence="2">
    <location>
        <begin position="218"/>
        <end position="237"/>
    </location>
</feature>
<organism evidence="3 4">
    <name type="scientific">Mycena chlorophos</name>
    <name type="common">Agaric fungus</name>
    <name type="synonym">Agaricus chlorophos</name>
    <dbReference type="NCBI Taxonomy" id="658473"/>
    <lineage>
        <taxon>Eukaryota</taxon>
        <taxon>Fungi</taxon>
        <taxon>Dikarya</taxon>
        <taxon>Basidiomycota</taxon>
        <taxon>Agaricomycotina</taxon>
        <taxon>Agaricomycetes</taxon>
        <taxon>Agaricomycetidae</taxon>
        <taxon>Agaricales</taxon>
        <taxon>Marasmiineae</taxon>
        <taxon>Mycenaceae</taxon>
        <taxon>Mycena</taxon>
    </lineage>
</organism>
<proteinExistence type="predicted"/>
<name>A0A8H6TE86_MYCCL</name>
<dbReference type="PANTHER" id="PTHR42910">
    <property type="entry name" value="TRANSPORTER SCO4007-RELATED"/>
    <property type="match status" value="1"/>
</dbReference>
<gene>
    <name evidence="3" type="ORF">HMN09_00457600</name>
</gene>
<accession>A0A8H6TE86</accession>
<feature type="transmembrane region" description="Helical" evidence="2">
    <location>
        <begin position="163"/>
        <end position="181"/>
    </location>
</feature>
<keyword evidence="2" id="KW-0472">Membrane</keyword>
<evidence type="ECO:0000313" key="4">
    <source>
        <dbReference type="Proteomes" id="UP000613580"/>
    </source>
</evidence>